<organism evidence="3 4">
    <name type="scientific">Liquidambar formosana</name>
    <name type="common">Formosan gum</name>
    <dbReference type="NCBI Taxonomy" id="63359"/>
    <lineage>
        <taxon>Eukaryota</taxon>
        <taxon>Viridiplantae</taxon>
        <taxon>Streptophyta</taxon>
        <taxon>Embryophyta</taxon>
        <taxon>Tracheophyta</taxon>
        <taxon>Spermatophyta</taxon>
        <taxon>Magnoliopsida</taxon>
        <taxon>eudicotyledons</taxon>
        <taxon>Gunneridae</taxon>
        <taxon>Pentapetalae</taxon>
        <taxon>Saxifragales</taxon>
        <taxon>Altingiaceae</taxon>
        <taxon>Liquidambar</taxon>
    </lineage>
</organism>
<feature type="compositionally biased region" description="Polar residues" evidence="1">
    <location>
        <begin position="128"/>
        <end position="140"/>
    </location>
</feature>
<dbReference type="EMBL" id="JBBPBK010000008">
    <property type="protein sequence ID" value="KAK9279466.1"/>
    <property type="molecule type" value="Genomic_DNA"/>
</dbReference>
<dbReference type="SUPFAM" id="SSF56112">
    <property type="entry name" value="Protein kinase-like (PK-like)"/>
    <property type="match status" value="1"/>
</dbReference>
<dbReference type="AlphaFoldDB" id="A0AAP0RP36"/>
<dbReference type="PANTHER" id="PTHR46863:SF1">
    <property type="entry name" value="PROTEIN KINASE SUPERFAMILY PROTEIN"/>
    <property type="match status" value="1"/>
</dbReference>
<evidence type="ECO:0000313" key="3">
    <source>
        <dbReference type="EMBL" id="KAK9279466.1"/>
    </source>
</evidence>
<feature type="domain" description="Protein kinase" evidence="2">
    <location>
        <begin position="197"/>
        <end position="529"/>
    </location>
</feature>
<accession>A0AAP0RP36</accession>
<feature type="region of interest" description="Disordered" evidence="1">
    <location>
        <begin position="1"/>
        <end position="140"/>
    </location>
</feature>
<feature type="compositionally biased region" description="Low complexity" evidence="1">
    <location>
        <begin position="84"/>
        <end position="100"/>
    </location>
</feature>
<reference evidence="3 4" key="1">
    <citation type="journal article" date="2024" name="Plant J.">
        <title>Genome sequences and population genomics reveal climatic adaptation and genomic divergence between two closely related sweetgum species.</title>
        <authorList>
            <person name="Xu W.Q."/>
            <person name="Ren C.Q."/>
            <person name="Zhang X.Y."/>
            <person name="Comes H.P."/>
            <person name="Liu X.H."/>
            <person name="Li Y.G."/>
            <person name="Kettle C.J."/>
            <person name="Jalonen R."/>
            <person name="Gaisberger H."/>
            <person name="Ma Y.Z."/>
            <person name="Qiu Y.X."/>
        </authorList>
    </citation>
    <scope>NUCLEOTIDE SEQUENCE [LARGE SCALE GENOMIC DNA]</scope>
    <source>
        <strain evidence="3">Hangzhou</strain>
    </source>
</reference>
<dbReference type="GO" id="GO:0005524">
    <property type="term" value="F:ATP binding"/>
    <property type="evidence" value="ECO:0007669"/>
    <property type="project" value="InterPro"/>
</dbReference>
<evidence type="ECO:0000259" key="2">
    <source>
        <dbReference type="PROSITE" id="PS50011"/>
    </source>
</evidence>
<dbReference type="Gene3D" id="1.10.510.10">
    <property type="entry name" value="Transferase(Phosphotransferase) domain 1"/>
    <property type="match status" value="1"/>
</dbReference>
<name>A0AAP0RP36_LIQFO</name>
<dbReference type="GO" id="GO:0004672">
    <property type="term" value="F:protein kinase activity"/>
    <property type="evidence" value="ECO:0007669"/>
    <property type="project" value="InterPro"/>
</dbReference>
<keyword evidence="4" id="KW-1185">Reference proteome</keyword>
<sequence>MAIDAVEPEPKPKYPPSQTSSTTEHTEPPPRLSTTSSDGAPPQTDFFASPSDDHSTTHAPRADTVSSISDPSTTATNVSIPNYTSTSYYDSSTTSISIRTTKSRTMKSPRSPSNLRDHSTTHAARADTVSSISNPSTTATNVSIPNCTSTSYYDSSTTSISIRSTKSRTMKSPRSPSNLRGFLVDSPYFYDLYEISFATLNFLANKYTSSTTASWRCALRNKEVLVFQRKLRRLMEIPKLKEILFLICMSRHKSVIKLLGVSTSDEHIYLVYEFVNGVSLADCLRYPKHPGFTVLTTWISRMQVAMDIADGLDYIHNNMAKNTRLVHKHINSSSIIVTEPSFNAKVCHLGTAQLCGETDENMLLRPSPIGEGSGEAAETILEEELPPDSRSLDVGKMYMAPEIRSTGIATQKSDVYAFGVVLLELFGEESPMCEIDDESGDFRRTVMIETARKAIEGADGSGSSSSSGGGAEEWGREGRMRMWVDKRIEYFPVVVAEGVAFAALECVHDDPDKRPDMARVAGMISKLYFESRKWPNRIGFRSPPVV</sequence>
<dbReference type="Pfam" id="PF00069">
    <property type="entry name" value="Pkinase"/>
    <property type="match status" value="1"/>
</dbReference>
<dbReference type="InterPro" id="IPR011009">
    <property type="entry name" value="Kinase-like_dom_sf"/>
</dbReference>
<feature type="compositionally biased region" description="Polar residues" evidence="1">
    <location>
        <begin position="64"/>
        <end position="83"/>
    </location>
</feature>
<evidence type="ECO:0000313" key="4">
    <source>
        <dbReference type="Proteomes" id="UP001415857"/>
    </source>
</evidence>
<dbReference type="Proteomes" id="UP001415857">
    <property type="component" value="Unassembled WGS sequence"/>
</dbReference>
<dbReference type="PROSITE" id="PS50011">
    <property type="entry name" value="PROTEIN_KINASE_DOM"/>
    <property type="match status" value="1"/>
</dbReference>
<protein>
    <recommendedName>
        <fullName evidence="2">Protein kinase domain-containing protein</fullName>
    </recommendedName>
</protein>
<dbReference type="InterPro" id="IPR000719">
    <property type="entry name" value="Prot_kinase_dom"/>
</dbReference>
<comment type="caution">
    <text evidence="3">The sequence shown here is derived from an EMBL/GenBank/DDBJ whole genome shotgun (WGS) entry which is preliminary data.</text>
</comment>
<proteinExistence type="predicted"/>
<evidence type="ECO:0000256" key="1">
    <source>
        <dbReference type="SAM" id="MobiDB-lite"/>
    </source>
</evidence>
<feature type="region of interest" description="Disordered" evidence="1">
    <location>
        <begin position="455"/>
        <end position="475"/>
    </location>
</feature>
<gene>
    <name evidence="3" type="ORF">L1049_013145</name>
</gene>
<dbReference type="PANTHER" id="PTHR46863">
    <property type="entry name" value="OS09G0572100 PROTEIN"/>
    <property type="match status" value="1"/>
</dbReference>